<dbReference type="SUPFAM" id="SSF55874">
    <property type="entry name" value="ATPase domain of HSP90 chaperone/DNA topoisomerase II/histidine kinase"/>
    <property type="match status" value="1"/>
</dbReference>
<dbReference type="InterPro" id="IPR029151">
    <property type="entry name" value="Sensor-like_sf"/>
</dbReference>
<dbReference type="InterPro" id="IPR036097">
    <property type="entry name" value="HisK_dim/P_sf"/>
</dbReference>
<evidence type="ECO:0000256" key="2">
    <source>
        <dbReference type="ARBA" id="ARBA00004429"/>
    </source>
</evidence>
<evidence type="ECO:0000256" key="6">
    <source>
        <dbReference type="ARBA" id="ARBA00022553"/>
    </source>
</evidence>
<protein>
    <recommendedName>
        <fullName evidence="15">C4-dicarboxylate transport sensor protein DctB</fullName>
        <ecNumber evidence="3">2.7.13.3</ecNumber>
    </recommendedName>
</protein>
<dbReference type="Gene3D" id="6.10.250.3020">
    <property type="match status" value="1"/>
</dbReference>
<dbReference type="EMBL" id="LWCR01000056">
    <property type="protein sequence ID" value="OAN24925.1"/>
    <property type="molecule type" value="Genomic_DNA"/>
</dbReference>
<dbReference type="InterPro" id="IPR003594">
    <property type="entry name" value="HATPase_dom"/>
</dbReference>
<dbReference type="EC" id="2.7.13.3" evidence="3"/>
<dbReference type="InterPro" id="IPR017055">
    <property type="entry name" value="Sig_transdc_His_kinase_DctB"/>
</dbReference>
<evidence type="ECO:0000256" key="11">
    <source>
        <dbReference type="ARBA" id="ARBA00022840"/>
    </source>
</evidence>
<dbReference type="SMART" id="SM00388">
    <property type="entry name" value="HisKA"/>
    <property type="match status" value="1"/>
</dbReference>
<evidence type="ECO:0000256" key="3">
    <source>
        <dbReference type="ARBA" id="ARBA00012438"/>
    </source>
</evidence>
<feature type="domain" description="Histidine kinase" evidence="17">
    <location>
        <begin position="367"/>
        <end position="579"/>
    </location>
</feature>
<feature type="transmembrane region" description="Helical" evidence="16">
    <location>
        <begin position="297"/>
        <end position="318"/>
    </location>
</feature>
<dbReference type="FunFam" id="1.10.287.130:FF:000049">
    <property type="entry name" value="C4-dicarboxylate transport sensor protein DctB"/>
    <property type="match status" value="1"/>
</dbReference>
<evidence type="ECO:0000256" key="12">
    <source>
        <dbReference type="ARBA" id="ARBA00022989"/>
    </source>
</evidence>
<dbReference type="InterPro" id="IPR003661">
    <property type="entry name" value="HisK_dim/P_dom"/>
</dbReference>
<keyword evidence="12 16" id="KW-1133">Transmembrane helix</keyword>
<evidence type="ECO:0000256" key="9">
    <source>
        <dbReference type="ARBA" id="ARBA00022741"/>
    </source>
</evidence>
<evidence type="ECO:0000256" key="4">
    <source>
        <dbReference type="ARBA" id="ARBA00022475"/>
    </source>
</evidence>
<dbReference type="PIRSF" id="PIRSF036431">
    <property type="entry name" value="STHK_DctB"/>
    <property type="match status" value="1"/>
</dbReference>
<comment type="subcellular location">
    <subcellularLocation>
        <location evidence="2">Cell inner membrane</location>
        <topology evidence="2">Multi-pass membrane protein</topology>
    </subcellularLocation>
</comment>
<dbReference type="PRINTS" id="PR00344">
    <property type="entry name" value="BCTRLSENSOR"/>
</dbReference>
<dbReference type="Gene3D" id="3.30.450.20">
    <property type="entry name" value="PAS domain"/>
    <property type="match status" value="2"/>
</dbReference>
<dbReference type="OrthoDB" id="9772100at2"/>
<keyword evidence="8 16" id="KW-0812">Transmembrane</keyword>
<keyword evidence="11" id="KW-0067">ATP-binding</keyword>
<dbReference type="RefSeq" id="WP_064309173.1">
    <property type="nucleotide sequence ID" value="NZ_LWCR01000056.1"/>
</dbReference>
<evidence type="ECO:0000256" key="16">
    <source>
        <dbReference type="SAM" id="Phobius"/>
    </source>
</evidence>
<keyword evidence="7" id="KW-0808">Transferase</keyword>
<dbReference type="Gene3D" id="1.10.287.130">
    <property type="match status" value="1"/>
</dbReference>
<dbReference type="Gene3D" id="3.30.565.10">
    <property type="entry name" value="Histidine kinase-like ATPase, C-terminal domain"/>
    <property type="match status" value="1"/>
</dbReference>
<dbReference type="Proteomes" id="UP000078356">
    <property type="component" value="Unassembled WGS sequence"/>
</dbReference>
<dbReference type="InterPro" id="IPR005467">
    <property type="entry name" value="His_kinase_dom"/>
</dbReference>
<keyword evidence="14 16" id="KW-0472">Membrane</keyword>
<keyword evidence="10 18" id="KW-0418">Kinase</keyword>
<dbReference type="Pfam" id="PF00512">
    <property type="entry name" value="HisKA"/>
    <property type="match status" value="1"/>
</dbReference>
<evidence type="ECO:0000256" key="10">
    <source>
        <dbReference type="ARBA" id="ARBA00022777"/>
    </source>
</evidence>
<evidence type="ECO:0000313" key="19">
    <source>
        <dbReference type="Proteomes" id="UP000078356"/>
    </source>
</evidence>
<evidence type="ECO:0000313" key="18">
    <source>
        <dbReference type="EMBL" id="OAN24925.1"/>
    </source>
</evidence>
<reference evidence="18 19" key="1">
    <citation type="submission" date="2016-04" db="EMBL/GenBank/DDBJ databases">
        <title>Draft Genome Sequences of Staphylococcus capitis Strain H36, S. capitis Strain H65, S. cohnii Strain H62, S. hominis Strain H69, Mycobacterium iranicum Strain H39, Plantibacter sp. Strain H53, Pseudomonas oryzihabitans Strain H72, and Microbacterium sp. Strain H83, isolated from residential settings.</title>
        <authorList>
            <person name="Lymperopoulou D."/>
            <person name="Adams R.I."/>
            <person name="Lindow S."/>
            <person name="Coil D.A."/>
            <person name="Jospin G."/>
            <person name="Eisen J.A."/>
        </authorList>
    </citation>
    <scope>NUCLEOTIDE SEQUENCE [LARGE SCALE GENOMIC DNA]</scope>
    <source>
        <strain evidence="18 19">H72</strain>
    </source>
</reference>
<keyword evidence="13" id="KW-0902">Two-component regulatory system</keyword>
<dbReference type="PANTHER" id="PTHR43065:SF46">
    <property type="entry name" value="C4-DICARBOXYLATE TRANSPORT SENSOR PROTEIN DCTB"/>
    <property type="match status" value="1"/>
</dbReference>
<comment type="caution">
    <text evidence="18">The sequence shown here is derived from an EMBL/GenBank/DDBJ whole genome shotgun (WGS) entry which is preliminary data.</text>
</comment>
<dbReference type="SMART" id="SM00387">
    <property type="entry name" value="HATPase_c"/>
    <property type="match status" value="1"/>
</dbReference>
<evidence type="ECO:0000256" key="15">
    <source>
        <dbReference type="ARBA" id="ARBA00073143"/>
    </source>
</evidence>
<dbReference type="PANTHER" id="PTHR43065">
    <property type="entry name" value="SENSOR HISTIDINE KINASE"/>
    <property type="match status" value="1"/>
</dbReference>
<dbReference type="GO" id="GO:0000155">
    <property type="term" value="F:phosphorelay sensor kinase activity"/>
    <property type="evidence" value="ECO:0007669"/>
    <property type="project" value="InterPro"/>
</dbReference>
<name>A0A178L6U7_9PSED</name>
<proteinExistence type="predicted"/>
<keyword evidence="6" id="KW-0597">Phosphoprotein</keyword>
<evidence type="ECO:0000256" key="13">
    <source>
        <dbReference type="ARBA" id="ARBA00023012"/>
    </source>
</evidence>
<keyword evidence="4" id="KW-1003">Cell membrane</keyword>
<dbReference type="InterPro" id="IPR036890">
    <property type="entry name" value="HATPase_C_sf"/>
</dbReference>
<dbReference type="PROSITE" id="PS50109">
    <property type="entry name" value="HIS_KIN"/>
    <property type="match status" value="1"/>
</dbReference>
<dbReference type="SUPFAM" id="SSF103190">
    <property type="entry name" value="Sensory domain-like"/>
    <property type="match status" value="1"/>
</dbReference>
<dbReference type="GO" id="GO:0005524">
    <property type="term" value="F:ATP binding"/>
    <property type="evidence" value="ECO:0007669"/>
    <property type="project" value="UniProtKB-KW"/>
</dbReference>
<dbReference type="CDD" id="cd00082">
    <property type="entry name" value="HisKA"/>
    <property type="match status" value="1"/>
</dbReference>
<evidence type="ECO:0000259" key="17">
    <source>
        <dbReference type="PROSITE" id="PS50109"/>
    </source>
</evidence>
<keyword evidence="9" id="KW-0547">Nucleotide-binding</keyword>
<dbReference type="InterPro" id="IPR004358">
    <property type="entry name" value="Sig_transdc_His_kin-like_C"/>
</dbReference>
<evidence type="ECO:0000256" key="8">
    <source>
        <dbReference type="ARBA" id="ARBA00022692"/>
    </source>
</evidence>
<gene>
    <name evidence="18" type="ORF">A4V15_07675</name>
</gene>
<dbReference type="Pfam" id="PF02518">
    <property type="entry name" value="HATPase_c"/>
    <property type="match status" value="1"/>
</dbReference>
<evidence type="ECO:0000256" key="7">
    <source>
        <dbReference type="ARBA" id="ARBA00022679"/>
    </source>
</evidence>
<evidence type="ECO:0000256" key="5">
    <source>
        <dbReference type="ARBA" id="ARBA00022519"/>
    </source>
</evidence>
<accession>A0A178L6U7</accession>
<dbReference type="SUPFAM" id="SSF47384">
    <property type="entry name" value="Homodimeric domain of signal transducing histidine kinase"/>
    <property type="match status" value="1"/>
</dbReference>
<evidence type="ECO:0000256" key="1">
    <source>
        <dbReference type="ARBA" id="ARBA00000085"/>
    </source>
</evidence>
<sequence length="588" mass="64031">MPPALRLLPVLLLALLGGLLVSVLAWQRAERASLAEASLLGQEQLRLHASSLQTLIDRFRALPAVLAQDPELIAALTTPPDAAATERLNLKLERLNAAAQSSTLEVLDRSGLAIGASNWRLPTSYVGHNYGFRPYFRETLAGGSGRFYAVGVTTGIPGYFLSHAVLDAQGRFLGAVVVKLEFPAIEARWGEHPEVLLVSDARGVVFAANRPAWRYRLLRELTPAERAELATTRQYDRRTLQPLRHSQQVVLDDQRQVARIEAPEGSADYLWDSLPLPSEGWTLHLIRPTRELQGSGLGAALAAGCAWLLLVCAGLLLVQRRRLLRLRQRSRLELEQLVEARTAELRTAQDGLVQAAKLAALGQMSAALVHELNQPLTAQRMHLASLRLLLDHGRLDEARAALERLDGLLTRMSGLTAHLKTYARKTPAGLRERVDLARVVDQALELLEARRAELAVELNLELPRPAWLLGDPIRLEQVLVNLLRNALDAVAERPKPQVGVSLVQEGDSWLLEVADNGGGIAAEHLDQVFDPFFTTKPVGEGLGLGLAVSSAIVQAQGGSLTATNDTEGAVFRLRLPVASCGQEAPPSP</sequence>
<dbReference type="CDD" id="cd12914">
    <property type="entry name" value="PDC1_DGC_like"/>
    <property type="match status" value="1"/>
</dbReference>
<organism evidence="18 19">
    <name type="scientific">Pseudomonas oryzihabitans</name>
    <dbReference type="NCBI Taxonomy" id="47885"/>
    <lineage>
        <taxon>Bacteria</taxon>
        <taxon>Pseudomonadati</taxon>
        <taxon>Pseudomonadota</taxon>
        <taxon>Gammaproteobacteria</taxon>
        <taxon>Pseudomonadales</taxon>
        <taxon>Pseudomonadaceae</taxon>
        <taxon>Pseudomonas</taxon>
    </lineage>
</organism>
<dbReference type="AlphaFoldDB" id="A0A178L6U7"/>
<keyword evidence="5" id="KW-0997">Cell inner membrane</keyword>
<evidence type="ECO:0000256" key="14">
    <source>
        <dbReference type="ARBA" id="ARBA00023136"/>
    </source>
</evidence>
<comment type="catalytic activity">
    <reaction evidence="1">
        <text>ATP + protein L-histidine = ADP + protein N-phospho-L-histidine.</text>
        <dbReference type="EC" id="2.7.13.3"/>
    </reaction>
</comment>
<dbReference type="GO" id="GO:0005886">
    <property type="term" value="C:plasma membrane"/>
    <property type="evidence" value="ECO:0007669"/>
    <property type="project" value="UniProtKB-SubCell"/>
</dbReference>